<proteinExistence type="predicted"/>
<name>A0ABV2F1N8_9BACL</name>
<gene>
    <name evidence="1" type="ORF">ABID47_002313</name>
</gene>
<sequence length="106" mass="12016">MALPREETIKVFSLSNPENLSDIFKRAGFKNVDIRSVRHLQRISSIKELLLHQKEMASGMMGKGLVSINDEIRSRLILKIKEAFEPYEGKRGIEIPGESLLVHGTK</sequence>
<keyword evidence="2" id="KW-1185">Reference proteome</keyword>
<protein>
    <submittedName>
        <fullName evidence="1">Uncharacterized protein</fullName>
    </submittedName>
</protein>
<dbReference type="Proteomes" id="UP001549098">
    <property type="component" value="Unassembled WGS sequence"/>
</dbReference>
<comment type="caution">
    <text evidence="1">The sequence shown here is derived from an EMBL/GenBank/DDBJ whole genome shotgun (WGS) entry which is preliminary data.</text>
</comment>
<evidence type="ECO:0000313" key="2">
    <source>
        <dbReference type="Proteomes" id="UP001549098"/>
    </source>
</evidence>
<dbReference type="EMBL" id="JBEPLV010000002">
    <property type="protein sequence ID" value="MET3545702.1"/>
    <property type="molecule type" value="Genomic_DNA"/>
</dbReference>
<accession>A0ABV2F1N8</accession>
<reference evidence="1 2" key="1">
    <citation type="submission" date="2024-06" db="EMBL/GenBank/DDBJ databases">
        <title>Genomic Encyclopedia of Type Strains, Phase IV (KMG-IV): sequencing the most valuable type-strain genomes for metagenomic binning, comparative biology and taxonomic classification.</title>
        <authorList>
            <person name="Goeker M."/>
        </authorList>
    </citation>
    <scope>NUCLEOTIDE SEQUENCE [LARGE SCALE GENOMIC DNA]</scope>
    <source>
        <strain evidence="1 2">DSM 17253</strain>
    </source>
</reference>
<dbReference type="RefSeq" id="WP_354496776.1">
    <property type="nucleotide sequence ID" value="NZ_JBEPLV010000002.1"/>
</dbReference>
<evidence type="ECO:0000313" key="1">
    <source>
        <dbReference type="EMBL" id="MET3545702.1"/>
    </source>
</evidence>
<organism evidence="1 2">
    <name type="scientific">Paenibacillus favisporus</name>
    <dbReference type="NCBI Taxonomy" id="221028"/>
    <lineage>
        <taxon>Bacteria</taxon>
        <taxon>Bacillati</taxon>
        <taxon>Bacillota</taxon>
        <taxon>Bacilli</taxon>
        <taxon>Bacillales</taxon>
        <taxon>Paenibacillaceae</taxon>
        <taxon>Paenibacillus</taxon>
    </lineage>
</organism>